<dbReference type="InterPro" id="IPR001405">
    <property type="entry name" value="UPF0758"/>
</dbReference>
<evidence type="ECO:0000256" key="5">
    <source>
        <dbReference type="ARBA" id="ARBA00023049"/>
    </source>
</evidence>
<keyword evidence="1" id="KW-0645">Protease</keyword>
<dbReference type="EMBL" id="CP042306">
    <property type="protein sequence ID" value="QDZ06367.1"/>
    <property type="molecule type" value="Genomic_DNA"/>
</dbReference>
<keyword evidence="4" id="KW-0862">Zinc</keyword>
<protein>
    <recommendedName>
        <fullName evidence="7">MPN domain-containing protein</fullName>
    </recommendedName>
</protein>
<dbReference type="KEGG" id="spai:FPZ24_01850"/>
<evidence type="ECO:0000313" key="8">
    <source>
        <dbReference type="EMBL" id="QDZ06367.1"/>
    </source>
</evidence>
<evidence type="ECO:0000256" key="1">
    <source>
        <dbReference type="ARBA" id="ARBA00022670"/>
    </source>
</evidence>
<dbReference type="Pfam" id="PF04002">
    <property type="entry name" value="RadC"/>
    <property type="match status" value="1"/>
</dbReference>
<dbReference type="InterPro" id="IPR037518">
    <property type="entry name" value="MPN"/>
</dbReference>
<feature type="domain" description="MPN" evidence="7">
    <location>
        <begin position="217"/>
        <end position="339"/>
    </location>
</feature>
<feature type="compositionally biased region" description="Basic and acidic residues" evidence="6">
    <location>
        <begin position="103"/>
        <end position="114"/>
    </location>
</feature>
<dbReference type="Proteomes" id="UP000315673">
    <property type="component" value="Chromosome"/>
</dbReference>
<dbReference type="OrthoDB" id="9804482at2"/>
<dbReference type="InterPro" id="IPR020891">
    <property type="entry name" value="UPF0758_CS"/>
</dbReference>
<name>A0A5B8LE29_9SPHN</name>
<proteinExistence type="predicted"/>
<gene>
    <name evidence="8" type="ORF">FPZ24_01850</name>
</gene>
<dbReference type="PROSITE" id="PS01302">
    <property type="entry name" value="UPF0758"/>
    <property type="match status" value="1"/>
</dbReference>
<keyword evidence="3" id="KW-0378">Hydrolase</keyword>
<dbReference type="AlphaFoldDB" id="A0A5B8LE29"/>
<dbReference type="GO" id="GO:0008237">
    <property type="term" value="F:metallopeptidase activity"/>
    <property type="evidence" value="ECO:0007669"/>
    <property type="project" value="UniProtKB-KW"/>
</dbReference>
<reference evidence="8 9" key="1">
    <citation type="submission" date="2019-07" db="EMBL/GenBank/DDBJ databases">
        <title>Full genome sequence of Sphingomonas sp. 4R-6-7(HKS19).</title>
        <authorList>
            <person name="Im W.-T."/>
        </authorList>
    </citation>
    <scope>NUCLEOTIDE SEQUENCE [LARGE SCALE GENOMIC DNA]</scope>
    <source>
        <strain evidence="8 9">HKS19</strain>
    </source>
</reference>
<keyword evidence="2" id="KW-0479">Metal-binding</keyword>
<dbReference type="Gene3D" id="3.40.140.10">
    <property type="entry name" value="Cytidine Deaminase, domain 2"/>
    <property type="match status" value="1"/>
</dbReference>
<sequence length="342" mass="36209">MVGMDGNDRHPLHLPVARGVRLCLVAWRTARALCGGDVPRRRPAQLGAVFGRQLARDAAGDIRSRSGDAGPVAGDCAAGQSLLADRDRRDAGVPGDRAIAETGRPRHADSGLLDQHRGLGLSDVDPVAAWHRPPPESGQAARSRSVLEQILTAAGLIDAARRADTLIEEFGSLPLLLAASPARQLRVAGNAEIVALLQAVKQALRDVTRADLDGRRVLPDARALRDYLMVHLADETNEQVRILYLNANDRLILDELHSSGTPSTTPFCVRTIAARALEVGAMSLIVAHNHPSGLRESSNADIALTIALEAALDALGMTLIDHLIVTRGGLSSVRAATKGLAA</sequence>
<accession>A0A5B8LE29</accession>
<dbReference type="PROSITE" id="PS50249">
    <property type="entry name" value="MPN"/>
    <property type="match status" value="1"/>
</dbReference>
<dbReference type="PANTHER" id="PTHR30471:SF3">
    <property type="entry name" value="UPF0758 PROTEIN YEES-RELATED"/>
    <property type="match status" value="1"/>
</dbReference>
<dbReference type="GO" id="GO:0006508">
    <property type="term" value="P:proteolysis"/>
    <property type="evidence" value="ECO:0007669"/>
    <property type="project" value="UniProtKB-KW"/>
</dbReference>
<evidence type="ECO:0000313" key="9">
    <source>
        <dbReference type="Proteomes" id="UP000315673"/>
    </source>
</evidence>
<keyword evidence="5" id="KW-0482">Metalloprotease</keyword>
<evidence type="ECO:0000256" key="2">
    <source>
        <dbReference type="ARBA" id="ARBA00022723"/>
    </source>
</evidence>
<feature type="region of interest" description="Disordered" evidence="6">
    <location>
        <begin position="80"/>
        <end position="114"/>
    </location>
</feature>
<keyword evidence="9" id="KW-1185">Reference proteome</keyword>
<evidence type="ECO:0000259" key="7">
    <source>
        <dbReference type="PROSITE" id="PS50249"/>
    </source>
</evidence>
<evidence type="ECO:0000256" key="4">
    <source>
        <dbReference type="ARBA" id="ARBA00022833"/>
    </source>
</evidence>
<organism evidence="8 9">
    <name type="scientific">Sphingomonas panacisoli</name>
    <dbReference type="NCBI Taxonomy" id="1813879"/>
    <lineage>
        <taxon>Bacteria</taxon>
        <taxon>Pseudomonadati</taxon>
        <taxon>Pseudomonadota</taxon>
        <taxon>Alphaproteobacteria</taxon>
        <taxon>Sphingomonadales</taxon>
        <taxon>Sphingomonadaceae</taxon>
        <taxon>Sphingomonas</taxon>
    </lineage>
</organism>
<dbReference type="PANTHER" id="PTHR30471">
    <property type="entry name" value="DNA REPAIR PROTEIN RADC"/>
    <property type="match status" value="1"/>
</dbReference>
<dbReference type="GO" id="GO:0046872">
    <property type="term" value="F:metal ion binding"/>
    <property type="evidence" value="ECO:0007669"/>
    <property type="project" value="UniProtKB-KW"/>
</dbReference>
<evidence type="ECO:0000256" key="3">
    <source>
        <dbReference type="ARBA" id="ARBA00022801"/>
    </source>
</evidence>
<dbReference type="CDD" id="cd08071">
    <property type="entry name" value="MPN_DUF2466"/>
    <property type="match status" value="1"/>
</dbReference>
<evidence type="ECO:0000256" key="6">
    <source>
        <dbReference type="SAM" id="MobiDB-lite"/>
    </source>
</evidence>
<dbReference type="InterPro" id="IPR025657">
    <property type="entry name" value="RadC_JAB"/>
</dbReference>